<dbReference type="Gene3D" id="3.80.10.10">
    <property type="entry name" value="Ribonuclease Inhibitor"/>
    <property type="match status" value="2"/>
</dbReference>
<evidence type="ECO:0000259" key="7">
    <source>
        <dbReference type="PROSITE" id="PS50830"/>
    </source>
</evidence>
<dbReference type="Pfam" id="PF00565">
    <property type="entry name" value="SNase"/>
    <property type="match status" value="1"/>
</dbReference>
<dbReference type="GO" id="GO:1990599">
    <property type="term" value="F:3' overhang single-stranded DNA endodeoxyribonuclease activity"/>
    <property type="evidence" value="ECO:0007669"/>
    <property type="project" value="UniProtKB-EC"/>
</dbReference>
<dbReference type="SUPFAM" id="SSF52075">
    <property type="entry name" value="Outer arm dynein light chain 1"/>
    <property type="match status" value="1"/>
</dbReference>
<evidence type="ECO:0000256" key="4">
    <source>
        <dbReference type="ARBA" id="ARBA00022737"/>
    </source>
</evidence>
<evidence type="ECO:0000256" key="6">
    <source>
        <dbReference type="SAM" id="Phobius"/>
    </source>
</evidence>
<dbReference type="PROSITE" id="PS51450">
    <property type="entry name" value="LRR"/>
    <property type="match status" value="1"/>
</dbReference>
<gene>
    <name evidence="8" type="primary">LCL3</name>
    <name evidence="8" type="ORF">MNAN1_001439</name>
</gene>
<evidence type="ECO:0000256" key="3">
    <source>
        <dbReference type="ARBA" id="ARBA00022614"/>
    </source>
</evidence>
<accession>A0AAF0EKJ6</accession>
<evidence type="ECO:0000256" key="2">
    <source>
        <dbReference type="ARBA" id="ARBA00022490"/>
    </source>
</evidence>
<dbReference type="EMBL" id="CP119893">
    <property type="protein sequence ID" value="WFD26456.1"/>
    <property type="molecule type" value="Genomic_DNA"/>
</dbReference>
<keyword evidence="6" id="KW-0812">Transmembrane</keyword>
<dbReference type="InterPro" id="IPR001611">
    <property type="entry name" value="Leu-rich_rpt"/>
</dbReference>
<keyword evidence="2" id="KW-0963">Cytoplasm</keyword>
<dbReference type="SMART" id="SM00318">
    <property type="entry name" value="SNc"/>
    <property type="match status" value="1"/>
</dbReference>
<dbReference type="GO" id="GO:0005737">
    <property type="term" value="C:cytoplasm"/>
    <property type="evidence" value="ECO:0007669"/>
    <property type="project" value="UniProtKB-SubCell"/>
</dbReference>
<comment type="subcellular location">
    <subcellularLocation>
        <location evidence="1">Cytoplasm</location>
    </subcellularLocation>
</comment>
<dbReference type="InterPro" id="IPR016071">
    <property type="entry name" value="Staphylococal_nuclease_OB-fold"/>
</dbReference>
<keyword evidence="4" id="KW-0677">Repeat</keyword>
<dbReference type="PANTHER" id="PTHR15454:SF69">
    <property type="entry name" value="SERINE_THREONINE-PROTEIN KINASE 11-INTERACTING PROTEIN"/>
    <property type="match status" value="1"/>
</dbReference>
<keyword evidence="8" id="KW-0378">Hydrolase</keyword>
<feature type="region of interest" description="Disordered" evidence="5">
    <location>
        <begin position="397"/>
        <end position="420"/>
    </location>
</feature>
<sequence>MDAGFVDLARWVRRHEAALGGEAPTATLRIDLPRLHYLLLRCEGLGRDVGPLDIEVEPSHVAPPAPAPEETRSLFSMKDTLHSFSTWWGAGDTPPDYDRLFRYLHTQCIRLGRLHITPATGQPGWEAFPGPHATPLHAFKSLTHLTLEGVAPAALVGWDRLCVQLTHLTATQTHVPDVSDMLVGLVCRDAGRSPLPAAAWHALRHVALPHNDLTFLAPEAVAALPSVVHLDLSHNLLNAVPPALSDAMHLQSLNVADNLIDSVLGIYQALPHIRALNLRGNRIESLCGVERLAHLAQIDVRDNEVQDVREVGRLATLPHMSHVWIAGNPVVHLVPDVRVACWTEFALESRNVWLDDTTPGFWERRRLAERLSHHVPASASQYLDVEAPAAAVRRVKPVSPRKTPRRPTVRPSAERAASAATLSPPHAYHERIEQLRLRQGDDWLRTVARSDPSEPQDAFPVHAVVETAPIDSHPWPVRWLVRVASHPLGAAALGGAALGGGVWLWWRFFRRIPTAAYITPVVLRSRRMLVGRVTSVGDADGFRLYHTPGPPLWRRWWHRIPTSASALRRETISVRLAGADAPEGAHFGREGQPFADEARAELQRLVQGRTVWLEMAHMDQYQRLVGIPYVWRWPYVWGRTNVSLALVRSGLATVYRSAGAAYGSPGWLSRVFLRASSGRAKFERAEEHARRCRLGMWSLGRQLETPAAYKQRTRER</sequence>
<feature type="transmembrane region" description="Helical" evidence="6">
    <location>
        <begin position="488"/>
        <end position="506"/>
    </location>
</feature>
<dbReference type="Gene3D" id="2.40.50.90">
    <property type="match status" value="1"/>
</dbReference>
<dbReference type="InterPro" id="IPR032675">
    <property type="entry name" value="LRR_dom_sf"/>
</dbReference>
<feature type="domain" description="TNase-like" evidence="7">
    <location>
        <begin position="527"/>
        <end position="699"/>
    </location>
</feature>
<dbReference type="InterPro" id="IPR035437">
    <property type="entry name" value="SNase_OB-fold_sf"/>
</dbReference>
<evidence type="ECO:0000313" key="9">
    <source>
        <dbReference type="Proteomes" id="UP001213623"/>
    </source>
</evidence>
<evidence type="ECO:0000256" key="1">
    <source>
        <dbReference type="ARBA" id="ARBA00004496"/>
    </source>
</evidence>
<keyword evidence="6" id="KW-0472">Membrane</keyword>
<keyword evidence="9" id="KW-1185">Reference proteome</keyword>
<reference evidence="8" key="1">
    <citation type="submission" date="2023-03" db="EMBL/GenBank/DDBJ databases">
        <title>Mating type loci evolution in Malassezia.</title>
        <authorList>
            <person name="Coelho M.A."/>
        </authorList>
    </citation>
    <scope>NUCLEOTIDE SEQUENCE</scope>
    <source>
        <strain evidence="8">CBS 9557</strain>
    </source>
</reference>
<dbReference type="PANTHER" id="PTHR15454">
    <property type="entry name" value="NISCHARIN RELATED"/>
    <property type="match status" value="1"/>
</dbReference>
<dbReference type="Pfam" id="PF13855">
    <property type="entry name" value="LRR_8"/>
    <property type="match status" value="1"/>
</dbReference>
<protein>
    <submittedName>
        <fullName evidence="8">Micrococcal nuclease</fullName>
        <ecNumber evidence="8">3.1.31.1</ecNumber>
    </submittedName>
</protein>
<name>A0AAF0EKJ6_9BASI</name>
<dbReference type="InterPro" id="IPR003591">
    <property type="entry name" value="Leu-rich_rpt_typical-subtyp"/>
</dbReference>
<dbReference type="EC" id="3.1.31.1" evidence="8"/>
<dbReference type="SUPFAM" id="SSF50199">
    <property type="entry name" value="Staphylococcal nuclease"/>
    <property type="match status" value="1"/>
</dbReference>
<dbReference type="PROSITE" id="PS50830">
    <property type="entry name" value="TNASE_3"/>
    <property type="match status" value="1"/>
</dbReference>
<proteinExistence type="predicted"/>
<keyword evidence="6" id="KW-1133">Transmembrane helix</keyword>
<keyword evidence="3" id="KW-0433">Leucine-rich repeat</keyword>
<evidence type="ECO:0000313" key="8">
    <source>
        <dbReference type="EMBL" id="WFD26456.1"/>
    </source>
</evidence>
<dbReference type="Proteomes" id="UP001213623">
    <property type="component" value="Chromosome 2"/>
</dbReference>
<evidence type="ECO:0000256" key="5">
    <source>
        <dbReference type="SAM" id="MobiDB-lite"/>
    </source>
</evidence>
<dbReference type="SMART" id="SM00369">
    <property type="entry name" value="LRR_TYP"/>
    <property type="match status" value="2"/>
</dbReference>
<dbReference type="AlphaFoldDB" id="A0AAF0EKJ6"/>
<organism evidence="8 9">
    <name type="scientific">Malassezia nana</name>
    <dbReference type="NCBI Taxonomy" id="180528"/>
    <lineage>
        <taxon>Eukaryota</taxon>
        <taxon>Fungi</taxon>
        <taxon>Dikarya</taxon>
        <taxon>Basidiomycota</taxon>
        <taxon>Ustilaginomycotina</taxon>
        <taxon>Malasseziomycetes</taxon>
        <taxon>Malasseziales</taxon>
        <taxon>Malasseziaceae</taxon>
        <taxon>Malassezia</taxon>
    </lineage>
</organism>